<reference evidence="2" key="1">
    <citation type="submission" date="2018-03" db="EMBL/GenBank/DDBJ databases">
        <authorList>
            <person name="Guldener U."/>
        </authorList>
    </citation>
    <scope>NUCLEOTIDE SEQUENCE</scope>
</reference>
<name>A0AAE8MVF2_9PEZI</name>
<evidence type="ECO:0000256" key="1">
    <source>
        <dbReference type="SAM" id="SignalP"/>
    </source>
</evidence>
<feature type="signal peptide" evidence="1">
    <location>
        <begin position="1"/>
        <end position="20"/>
    </location>
</feature>
<evidence type="ECO:0000313" key="3">
    <source>
        <dbReference type="Proteomes" id="UP001187682"/>
    </source>
</evidence>
<evidence type="ECO:0000313" key="2">
    <source>
        <dbReference type="EMBL" id="SPN99785.1"/>
    </source>
</evidence>
<dbReference type="AlphaFoldDB" id="A0AAE8MVF2"/>
<keyword evidence="3" id="KW-1185">Reference proteome</keyword>
<dbReference type="EMBL" id="ONZQ02000003">
    <property type="protein sequence ID" value="SPN99785.1"/>
    <property type="molecule type" value="Genomic_DNA"/>
</dbReference>
<gene>
    <name evidence="2" type="ORF">DNG_02637</name>
</gene>
<keyword evidence="1" id="KW-0732">Signal</keyword>
<feature type="chain" id="PRO_5042050991" evidence="1">
    <location>
        <begin position="21"/>
        <end position="64"/>
    </location>
</feature>
<dbReference type="Proteomes" id="UP001187682">
    <property type="component" value="Unassembled WGS sequence"/>
</dbReference>
<comment type="caution">
    <text evidence="2">The sequence shown here is derived from an EMBL/GenBank/DDBJ whole genome shotgun (WGS) entry which is preliminary data.</text>
</comment>
<sequence>MRISTFATLAVTLYASLAAAGMVLTPVFEDQAVEKLAGDCPYGVVTPMGCGPGRKNPTVNGARA</sequence>
<proteinExistence type="predicted"/>
<accession>A0AAE8MVF2</accession>
<protein>
    <submittedName>
        <fullName evidence="2">Uncharacterized protein</fullName>
    </submittedName>
</protein>
<organism evidence="2 3">
    <name type="scientific">Cephalotrichum gorgonifer</name>
    <dbReference type="NCBI Taxonomy" id="2041049"/>
    <lineage>
        <taxon>Eukaryota</taxon>
        <taxon>Fungi</taxon>
        <taxon>Dikarya</taxon>
        <taxon>Ascomycota</taxon>
        <taxon>Pezizomycotina</taxon>
        <taxon>Sordariomycetes</taxon>
        <taxon>Hypocreomycetidae</taxon>
        <taxon>Microascales</taxon>
        <taxon>Microascaceae</taxon>
        <taxon>Cephalotrichum</taxon>
    </lineage>
</organism>